<dbReference type="Proteomes" id="UP001063166">
    <property type="component" value="Unassembled WGS sequence"/>
</dbReference>
<name>A0A9P3PIJ7_LYOSH</name>
<proteinExistence type="predicted"/>
<comment type="caution">
    <text evidence="3">The sequence shown here is derived from an EMBL/GenBank/DDBJ whole genome shotgun (WGS) entry which is preliminary data.</text>
</comment>
<keyword evidence="2" id="KW-0732">Signal</keyword>
<evidence type="ECO:0000313" key="4">
    <source>
        <dbReference type="Proteomes" id="UP001063166"/>
    </source>
</evidence>
<organism evidence="3 4">
    <name type="scientific">Lyophyllum shimeji</name>
    <name type="common">Hon-shimeji</name>
    <name type="synonym">Tricholoma shimeji</name>
    <dbReference type="NCBI Taxonomy" id="47721"/>
    <lineage>
        <taxon>Eukaryota</taxon>
        <taxon>Fungi</taxon>
        <taxon>Dikarya</taxon>
        <taxon>Basidiomycota</taxon>
        <taxon>Agaricomycotina</taxon>
        <taxon>Agaricomycetes</taxon>
        <taxon>Agaricomycetidae</taxon>
        <taxon>Agaricales</taxon>
        <taxon>Tricholomatineae</taxon>
        <taxon>Lyophyllaceae</taxon>
        <taxon>Lyophyllum</taxon>
    </lineage>
</organism>
<feature type="region of interest" description="Disordered" evidence="1">
    <location>
        <begin position="142"/>
        <end position="181"/>
    </location>
</feature>
<reference evidence="3" key="1">
    <citation type="submission" date="2022-07" db="EMBL/GenBank/DDBJ databases">
        <title>The genome of Lyophyllum shimeji provides insight into the initial evolution of ectomycorrhizal fungal genome.</title>
        <authorList>
            <person name="Kobayashi Y."/>
            <person name="Shibata T."/>
            <person name="Hirakawa H."/>
            <person name="Shigenobu S."/>
            <person name="Nishiyama T."/>
            <person name="Yamada A."/>
            <person name="Hasebe M."/>
            <person name="Kawaguchi M."/>
        </authorList>
    </citation>
    <scope>NUCLEOTIDE SEQUENCE</scope>
    <source>
        <strain evidence="3">AT787</strain>
    </source>
</reference>
<evidence type="ECO:0000313" key="3">
    <source>
        <dbReference type="EMBL" id="GLB36079.1"/>
    </source>
</evidence>
<gene>
    <name evidence="3" type="ORF">LshimejAT787_0303670</name>
</gene>
<evidence type="ECO:0000256" key="1">
    <source>
        <dbReference type="SAM" id="MobiDB-lite"/>
    </source>
</evidence>
<dbReference type="AlphaFoldDB" id="A0A9P3PIJ7"/>
<accession>A0A9P3PIJ7</accession>
<feature type="signal peptide" evidence="2">
    <location>
        <begin position="1"/>
        <end position="35"/>
    </location>
</feature>
<evidence type="ECO:0000256" key="2">
    <source>
        <dbReference type="SAM" id="SignalP"/>
    </source>
</evidence>
<sequence length="181" mass="19621">MPTRRFHPHTLALSLSLSLSLLSLSLLSLLSLSLSLPPSSLSLSRTVSSQHNSPWPLAGPRTILSSALSWKPCRDRRPSGSWKKRANLTNAPVYKKLQRANQNNYLHALEMWDGFLTSLDDEWVKDPNDLRTSKAFVSFIASGIPGRERGSKPSPELGGARAGRTSPPAGSGPDAVAPSSR</sequence>
<feature type="chain" id="PRO_5040470134" evidence="2">
    <location>
        <begin position="36"/>
        <end position="181"/>
    </location>
</feature>
<dbReference type="OrthoDB" id="3246195at2759"/>
<dbReference type="EMBL" id="BRPK01000003">
    <property type="protein sequence ID" value="GLB36079.1"/>
    <property type="molecule type" value="Genomic_DNA"/>
</dbReference>
<protein>
    <submittedName>
        <fullName evidence="3">Uncharacterized protein</fullName>
    </submittedName>
</protein>
<keyword evidence="4" id="KW-1185">Reference proteome</keyword>